<protein>
    <submittedName>
        <fullName evidence="8">Allantoate permease, putative</fullName>
    </submittedName>
</protein>
<proteinExistence type="predicted"/>
<evidence type="ECO:0000256" key="5">
    <source>
        <dbReference type="ARBA" id="ARBA00023136"/>
    </source>
</evidence>
<feature type="transmembrane region" description="Helical" evidence="6">
    <location>
        <begin position="326"/>
        <end position="346"/>
    </location>
</feature>
<dbReference type="Pfam" id="PF07690">
    <property type="entry name" value="MFS_1"/>
    <property type="match status" value="1"/>
</dbReference>
<evidence type="ECO:0000256" key="2">
    <source>
        <dbReference type="ARBA" id="ARBA00022448"/>
    </source>
</evidence>
<dbReference type="InterPro" id="IPR011701">
    <property type="entry name" value="MFS"/>
</dbReference>
<evidence type="ECO:0000256" key="6">
    <source>
        <dbReference type="SAM" id="Phobius"/>
    </source>
</evidence>
<dbReference type="AlphaFoldDB" id="B6QT63"/>
<organism evidence="8 9">
    <name type="scientific">Talaromyces marneffei (strain ATCC 18224 / CBS 334.59 / QM 7333)</name>
    <name type="common">Penicillium marneffei</name>
    <dbReference type="NCBI Taxonomy" id="441960"/>
    <lineage>
        <taxon>Eukaryota</taxon>
        <taxon>Fungi</taxon>
        <taxon>Dikarya</taxon>
        <taxon>Ascomycota</taxon>
        <taxon>Pezizomycotina</taxon>
        <taxon>Eurotiomycetes</taxon>
        <taxon>Eurotiomycetidae</taxon>
        <taxon>Eurotiales</taxon>
        <taxon>Trichocomaceae</taxon>
        <taxon>Talaromyces</taxon>
        <taxon>Talaromyces sect. Talaromyces</taxon>
    </lineage>
</organism>
<feature type="transmembrane region" description="Helical" evidence="6">
    <location>
        <begin position="99"/>
        <end position="118"/>
    </location>
</feature>
<feature type="transmembrane region" description="Helical" evidence="6">
    <location>
        <begin position="419"/>
        <end position="443"/>
    </location>
</feature>
<dbReference type="GO" id="GO:0022857">
    <property type="term" value="F:transmembrane transporter activity"/>
    <property type="evidence" value="ECO:0007669"/>
    <property type="project" value="InterPro"/>
</dbReference>
<feature type="transmembrane region" description="Helical" evidence="6">
    <location>
        <begin position="262"/>
        <end position="286"/>
    </location>
</feature>
<evidence type="ECO:0000256" key="3">
    <source>
        <dbReference type="ARBA" id="ARBA00022692"/>
    </source>
</evidence>
<sequence length="503" mass="55444">MDQAAIYIAQTTTRYPPLSPIEEKKLIRRIDWILVPMLLLTATLGAVDKVAISTAAIYGLRDDLHLTGNQYSWAGSILYFGCVFGMWPSSYVLQRVPSAKYLASCSFGWSILSLLIPASRNFSHLMILRFLMGCLEGIIVPSISLVIAGFYKKAEQPPRNAVAFAAISSVINGFLSWAVGQIPSSAPLAKWQYLFLITGTISLAWSFVAFLYLPDTPMNAWFLNEREKYYIITRLAENKTGIVSKTWKREQAVEAIIDPKTWIIFLFNIAINVPNGGLITFNGIIVNNLGFSAVQTSLLNMPTGIMSTLSAFGFSWLAAKWTNRRCLVTMIAAFVPAIGAILVYALPRKNIGGQMVGIYLLYTYFGPYVLGISLGQANTAGHTKKSVQYSIMYIGYAVGNLIGPQTFRANQAPAYTGGFVSMLICYCVCIGLMGTYWILAAVLNAKRETIASSTLPSVMTTRPIPTTNLSNSNNNYASDVDSISEYAFADLTDFEQLDFRYTT</sequence>
<feature type="transmembrane region" description="Helical" evidence="6">
    <location>
        <begin position="32"/>
        <end position="58"/>
    </location>
</feature>
<feature type="transmembrane region" description="Helical" evidence="6">
    <location>
        <begin position="70"/>
        <end position="87"/>
    </location>
</feature>
<dbReference type="InterPro" id="IPR036259">
    <property type="entry name" value="MFS_trans_sf"/>
</dbReference>
<comment type="subcellular location">
    <subcellularLocation>
        <location evidence="1">Membrane</location>
        <topology evidence="1">Multi-pass membrane protein</topology>
    </subcellularLocation>
</comment>
<evidence type="ECO:0000256" key="1">
    <source>
        <dbReference type="ARBA" id="ARBA00004141"/>
    </source>
</evidence>
<feature type="transmembrane region" description="Helical" evidence="6">
    <location>
        <begin position="298"/>
        <end position="319"/>
    </location>
</feature>
<accession>B6QT63</accession>
<reference evidence="9" key="1">
    <citation type="journal article" date="2015" name="Genome Announc.">
        <title>Genome sequence of the AIDS-associated pathogen Penicillium marneffei (ATCC18224) and its near taxonomic relative Talaromyces stipitatus (ATCC10500).</title>
        <authorList>
            <person name="Nierman W.C."/>
            <person name="Fedorova-Abrams N.D."/>
            <person name="Andrianopoulos A."/>
        </authorList>
    </citation>
    <scope>NUCLEOTIDE SEQUENCE [LARGE SCALE GENOMIC DNA]</scope>
    <source>
        <strain evidence="9">ATCC 18224 / CBS 334.59 / QM 7333</strain>
    </source>
</reference>
<feature type="transmembrane region" description="Helical" evidence="6">
    <location>
        <begin position="358"/>
        <end position="377"/>
    </location>
</feature>
<keyword evidence="5 6" id="KW-0472">Membrane</keyword>
<evidence type="ECO:0000313" key="9">
    <source>
        <dbReference type="Proteomes" id="UP000001294"/>
    </source>
</evidence>
<dbReference type="SUPFAM" id="SSF103473">
    <property type="entry name" value="MFS general substrate transporter"/>
    <property type="match status" value="1"/>
</dbReference>
<dbReference type="PROSITE" id="PS50850">
    <property type="entry name" value="MFS"/>
    <property type="match status" value="1"/>
</dbReference>
<dbReference type="Proteomes" id="UP000001294">
    <property type="component" value="Unassembled WGS sequence"/>
</dbReference>
<name>B6QT63_TALMQ</name>
<dbReference type="OrthoDB" id="6730379at2759"/>
<feature type="transmembrane region" description="Helical" evidence="6">
    <location>
        <begin position="130"/>
        <end position="150"/>
    </location>
</feature>
<keyword evidence="4 6" id="KW-1133">Transmembrane helix</keyword>
<dbReference type="PANTHER" id="PTHR43791:SF41">
    <property type="entry name" value="MAJOR FACILITATOR SUPERFAMILY (MFS) PROFILE DOMAIN-CONTAINING PROTEIN"/>
    <property type="match status" value="1"/>
</dbReference>
<feature type="transmembrane region" description="Helical" evidence="6">
    <location>
        <begin position="162"/>
        <end position="179"/>
    </location>
</feature>
<dbReference type="PANTHER" id="PTHR43791">
    <property type="entry name" value="PERMEASE-RELATED"/>
    <property type="match status" value="1"/>
</dbReference>
<evidence type="ECO:0000259" key="7">
    <source>
        <dbReference type="PROSITE" id="PS50850"/>
    </source>
</evidence>
<gene>
    <name evidence="8" type="ORF">PMAA_004420</name>
</gene>
<dbReference type="VEuPathDB" id="FungiDB:PMAA_004420"/>
<dbReference type="Gene3D" id="1.20.1250.20">
    <property type="entry name" value="MFS general substrate transporter like domains"/>
    <property type="match status" value="2"/>
</dbReference>
<feature type="transmembrane region" description="Helical" evidence="6">
    <location>
        <begin position="389"/>
        <end position="407"/>
    </location>
</feature>
<evidence type="ECO:0000313" key="8">
    <source>
        <dbReference type="EMBL" id="EEA19663.1"/>
    </source>
</evidence>
<feature type="transmembrane region" description="Helical" evidence="6">
    <location>
        <begin position="191"/>
        <end position="213"/>
    </location>
</feature>
<dbReference type="InterPro" id="IPR020846">
    <property type="entry name" value="MFS_dom"/>
</dbReference>
<evidence type="ECO:0000256" key="4">
    <source>
        <dbReference type="ARBA" id="ARBA00022989"/>
    </source>
</evidence>
<dbReference type="GO" id="GO:0016020">
    <property type="term" value="C:membrane"/>
    <property type="evidence" value="ECO:0007669"/>
    <property type="project" value="UniProtKB-SubCell"/>
</dbReference>
<dbReference type="HOGENOM" id="CLU_001265_0_5_1"/>
<keyword evidence="9" id="KW-1185">Reference proteome</keyword>
<dbReference type="PhylomeDB" id="B6QT63"/>
<keyword evidence="2" id="KW-0813">Transport</keyword>
<dbReference type="EMBL" id="DS995905">
    <property type="protein sequence ID" value="EEA19663.1"/>
    <property type="molecule type" value="Genomic_DNA"/>
</dbReference>
<feature type="domain" description="Major facilitator superfamily (MFS) profile" evidence="7">
    <location>
        <begin position="34"/>
        <end position="443"/>
    </location>
</feature>
<keyword evidence="3 6" id="KW-0812">Transmembrane</keyword>